<dbReference type="Proteomes" id="UP001224781">
    <property type="component" value="Unassembled WGS sequence"/>
</dbReference>
<dbReference type="SUPFAM" id="SSF47413">
    <property type="entry name" value="lambda repressor-like DNA-binding domains"/>
    <property type="match status" value="1"/>
</dbReference>
<evidence type="ECO:0000256" key="2">
    <source>
        <dbReference type="SAM" id="MobiDB-lite"/>
    </source>
</evidence>
<dbReference type="InterPro" id="IPR010982">
    <property type="entry name" value="Lambda_DNA-bd_dom_sf"/>
</dbReference>
<protein>
    <submittedName>
        <fullName evidence="4">Transcriptional regulator with XRE-family HTH domain</fullName>
    </submittedName>
</protein>
<dbReference type="EMBL" id="JAUTBL010000001">
    <property type="protein sequence ID" value="MDQ1184052.1"/>
    <property type="molecule type" value="Genomic_DNA"/>
</dbReference>
<evidence type="ECO:0000259" key="3">
    <source>
        <dbReference type="PROSITE" id="PS50943"/>
    </source>
</evidence>
<dbReference type="PANTHER" id="PTHR46797:SF20">
    <property type="entry name" value="BLR4304 PROTEIN"/>
    <property type="match status" value="1"/>
</dbReference>
<dbReference type="Gene3D" id="2.60.120.10">
    <property type="entry name" value="Jelly Rolls"/>
    <property type="match status" value="1"/>
</dbReference>
<dbReference type="InterPro" id="IPR050807">
    <property type="entry name" value="TransReg_Diox_bact_type"/>
</dbReference>
<accession>A0ABU0UGI7</accession>
<feature type="region of interest" description="Disordered" evidence="2">
    <location>
        <begin position="1"/>
        <end position="28"/>
    </location>
</feature>
<organism evidence="4 5">
    <name type="scientific">Agrobacterium larrymoorei</name>
    <dbReference type="NCBI Taxonomy" id="160699"/>
    <lineage>
        <taxon>Bacteria</taxon>
        <taxon>Pseudomonadati</taxon>
        <taxon>Pseudomonadota</taxon>
        <taxon>Alphaproteobacteria</taxon>
        <taxon>Hyphomicrobiales</taxon>
        <taxon>Rhizobiaceae</taxon>
        <taxon>Rhizobium/Agrobacterium group</taxon>
        <taxon>Agrobacterium</taxon>
    </lineage>
</organism>
<name>A0ABU0UGI7_9HYPH</name>
<dbReference type="CDD" id="cd02209">
    <property type="entry name" value="cupin_XRE_C"/>
    <property type="match status" value="1"/>
</dbReference>
<dbReference type="Pfam" id="PF07883">
    <property type="entry name" value="Cupin_2"/>
    <property type="match status" value="1"/>
</dbReference>
<dbReference type="InterPro" id="IPR014710">
    <property type="entry name" value="RmlC-like_jellyroll"/>
</dbReference>
<dbReference type="InterPro" id="IPR013096">
    <property type="entry name" value="Cupin_2"/>
</dbReference>
<dbReference type="PANTHER" id="PTHR46797">
    <property type="entry name" value="HTH-TYPE TRANSCRIPTIONAL REGULATOR"/>
    <property type="match status" value="1"/>
</dbReference>
<keyword evidence="5" id="KW-1185">Reference proteome</keyword>
<dbReference type="Gene3D" id="1.10.260.40">
    <property type="entry name" value="lambda repressor-like DNA-binding domains"/>
    <property type="match status" value="1"/>
</dbReference>
<dbReference type="InterPro" id="IPR011051">
    <property type="entry name" value="RmlC_Cupin_sf"/>
</dbReference>
<feature type="domain" description="HTH cro/C1-type" evidence="3">
    <location>
        <begin position="32"/>
        <end position="86"/>
    </location>
</feature>
<dbReference type="SMART" id="SM00530">
    <property type="entry name" value="HTH_XRE"/>
    <property type="match status" value="1"/>
</dbReference>
<sequence length="214" mass="23235">MAILKNDQTDRASDDAPDRGSRPHSRSLSTTLRRLRQDGGFSIGELAERSGLAPSTLSKIENAQMSPTYETILSLAHGLDIDVSELFSHKPSTPISGRRAITRKGEGAVMTVGNYTYELLCADIANKKLVPLLTRIEARSVKEFEMLVTHTGEEFVYVLEGCVTLHTSLYATTVLNAGDSCYFDSMMGHALVSTSENPAVILWVCSNVISPLAG</sequence>
<dbReference type="Pfam" id="PF01381">
    <property type="entry name" value="HTH_3"/>
    <property type="match status" value="1"/>
</dbReference>
<dbReference type="RefSeq" id="WP_306929305.1">
    <property type="nucleotide sequence ID" value="NZ_JAUTBL010000001.1"/>
</dbReference>
<dbReference type="SUPFAM" id="SSF51182">
    <property type="entry name" value="RmlC-like cupins"/>
    <property type="match status" value="1"/>
</dbReference>
<gene>
    <name evidence="4" type="ORF">QE408_001174</name>
</gene>
<evidence type="ECO:0000313" key="5">
    <source>
        <dbReference type="Proteomes" id="UP001224781"/>
    </source>
</evidence>
<evidence type="ECO:0000256" key="1">
    <source>
        <dbReference type="ARBA" id="ARBA00023125"/>
    </source>
</evidence>
<reference evidence="4 5" key="1">
    <citation type="submission" date="2023-07" db="EMBL/GenBank/DDBJ databases">
        <title>Functional and genomic diversity of the sorghum phyllosphere microbiome.</title>
        <authorList>
            <person name="Shade A."/>
        </authorList>
    </citation>
    <scope>NUCLEOTIDE SEQUENCE [LARGE SCALE GENOMIC DNA]</scope>
    <source>
        <strain evidence="4 5">SORGH_AS_1126</strain>
    </source>
</reference>
<dbReference type="InterPro" id="IPR001387">
    <property type="entry name" value="Cro/C1-type_HTH"/>
</dbReference>
<dbReference type="PROSITE" id="PS50943">
    <property type="entry name" value="HTH_CROC1"/>
    <property type="match status" value="1"/>
</dbReference>
<comment type="caution">
    <text evidence="4">The sequence shown here is derived from an EMBL/GenBank/DDBJ whole genome shotgun (WGS) entry which is preliminary data.</text>
</comment>
<keyword evidence="1" id="KW-0238">DNA-binding</keyword>
<proteinExistence type="predicted"/>
<evidence type="ECO:0000313" key="4">
    <source>
        <dbReference type="EMBL" id="MDQ1184052.1"/>
    </source>
</evidence>
<dbReference type="CDD" id="cd00093">
    <property type="entry name" value="HTH_XRE"/>
    <property type="match status" value="1"/>
</dbReference>
<feature type="compositionally biased region" description="Basic and acidic residues" evidence="2">
    <location>
        <begin position="7"/>
        <end position="21"/>
    </location>
</feature>